<accession>A0AAN9ANA5</accession>
<comment type="caution">
    <text evidence="2">The sequence shown here is derived from an EMBL/GenBank/DDBJ whole genome shotgun (WGS) entry which is preliminary data.</text>
</comment>
<proteinExistence type="predicted"/>
<dbReference type="AlphaFoldDB" id="A0AAN9ANA5"/>
<keyword evidence="1" id="KW-0732">Signal</keyword>
<dbReference type="Proteomes" id="UP001374579">
    <property type="component" value="Unassembled WGS sequence"/>
</dbReference>
<dbReference type="EMBL" id="JBAMIC010000024">
    <property type="protein sequence ID" value="KAK7090148.1"/>
    <property type="molecule type" value="Genomic_DNA"/>
</dbReference>
<name>A0AAN9ANA5_9CAEN</name>
<feature type="chain" id="PRO_5042915458" evidence="1">
    <location>
        <begin position="24"/>
        <end position="74"/>
    </location>
</feature>
<evidence type="ECO:0000313" key="3">
    <source>
        <dbReference type="Proteomes" id="UP001374579"/>
    </source>
</evidence>
<protein>
    <submittedName>
        <fullName evidence="2">Uncharacterized protein</fullName>
    </submittedName>
</protein>
<feature type="signal peptide" evidence="1">
    <location>
        <begin position="1"/>
        <end position="23"/>
    </location>
</feature>
<keyword evidence="3" id="KW-1185">Reference proteome</keyword>
<organism evidence="2 3">
    <name type="scientific">Littorina saxatilis</name>
    <dbReference type="NCBI Taxonomy" id="31220"/>
    <lineage>
        <taxon>Eukaryota</taxon>
        <taxon>Metazoa</taxon>
        <taxon>Spiralia</taxon>
        <taxon>Lophotrochozoa</taxon>
        <taxon>Mollusca</taxon>
        <taxon>Gastropoda</taxon>
        <taxon>Caenogastropoda</taxon>
        <taxon>Littorinimorpha</taxon>
        <taxon>Littorinoidea</taxon>
        <taxon>Littorinidae</taxon>
        <taxon>Littorina</taxon>
    </lineage>
</organism>
<reference evidence="2 3" key="1">
    <citation type="submission" date="2024-02" db="EMBL/GenBank/DDBJ databases">
        <title>Chromosome-scale genome assembly of the rough periwinkle Littorina saxatilis.</title>
        <authorList>
            <person name="De Jode A."/>
            <person name="Faria R."/>
            <person name="Formenti G."/>
            <person name="Sims Y."/>
            <person name="Smith T.P."/>
            <person name="Tracey A."/>
            <person name="Wood J.M.D."/>
            <person name="Zagrodzka Z.B."/>
            <person name="Johannesson K."/>
            <person name="Butlin R.K."/>
            <person name="Leder E.H."/>
        </authorList>
    </citation>
    <scope>NUCLEOTIDE SEQUENCE [LARGE SCALE GENOMIC DNA]</scope>
    <source>
        <strain evidence="2">Snail1</strain>
        <tissue evidence="2">Muscle</tissue>
    </source>
</reference>
<gene>
    <name evidence="2" type="ORF">V1264_009987</name>
</gene>
<evidence type="ECO:0000313" key="2">
    <source>
        <dbReference type="EMBL" id="KAK7090148.1"/>
    </source>
</evidence>
<sequence length="74" mass="8023">MASTRFRMIGVALFVLALRAVEAIQWDGGPGDRTNFAACVGSIASMPWSFVKGDGETLLSLAWSFQVRPISFTL</sequence>
<evidence type="ECO:0000256" key="1">
    <source>
        <dbReference type="SAM" id="SignalP"/>
    </source>
</evidence>